<dbReference type="SUPFAM" id="SSF56935">
    <property type="entry name" value="Porins"/>
    <property type="match status" value="1"/>
</dbReference>
<keyword evidence="2 4" id="KW-0472">Membrane</keyword>
<dbReference type="PANTHER" id="PTHR40980">
    <property type="entry name" value="PLUG DOMAIN-CONTAINING PROTEIN"/>
    <property type="match status" value="1"/>
</dbReference>
<dbReference type="InterPro" id="IPR012910">
    <property type="entry name" value="Plug_dom"/>
</dbReference>
<evidence type="ECO:0000259" key="7">
    <source>
        <dbReference type="Pfam" id="PF07715"/>
    </source>
</evidence>
<dbReference type="InterPro" id="IPR000531">
    <property type="entry name" value="Beta-barrel_TonB"/>
</dbReference>
<dbReference type="Gene3D" id="2.40.170.20">
    <property type="entry name" value="TonB-dependent receptor, beta-barrel domain"/>
    <property type="match status" value="1"/>
</dbReference>
<keyword evidence="8" id="KW-0675">Receptor</keyword>
<comment type="caution">
    <text evidence="8">The sequence shown here is derived from an EMBL/GenBank/DDBJ whole genome shotgun (WGS) entry which is preliminary data.</text>
</comment>
<evidence type="ECO:0000313" key="8">
    <source>
        <dbReference type="EMBL" id="MEX6632295.1"/>
    </source>
</evidence>
<reference evidence="8 9" key="1">
    <citation type="submission" date="2024-05" db="EMBL/GenBank/DDBJ databases">
        <title>Three bacterial strains, DH-69, EH-24, and ECK-19 isolated from coastal sediments.</title>
        <authorList>
            <person name="Ye Y.-Q."/>
            <person name="Du Z.-J."/>
        </authorList>
    </citation>
    <scope>NUCLEOTIDE SEQUENCE [LARGE SCALE GENOMIC DNA]</scope>
    <source>
        <strain evidence="8 9">ECK-19</strain>
    </source>
</reference>
<proteinExistence type="inferred from homology"/>
<feature type="domain" description="TonB-dependent receptor plug" evidence="7">
    <location>
        <begin position="50"/>
        <end position="151"/>
    </location>
</feature>
<comment type="similarity">
    <text evidence="4">Belongs to the TonB-dependent receptor family.</text>
</comment>
<evidence type="ECO:0000256" key="2">
    <source>
        <dbReference type="ARBA" id="ARBA00023136"/>
    </source>
</evidence>
<evidence type="ECO:0000313" key="9">
    <source>
        <dbReference type="Proteomes" id="UP001560685"/>
    </source>
</evidence>
<dbReference type="RefSeq" id="WP_369312221.1">
    <property type="nucleotide sequence ID" value="NZ_JBEHZE010000001.1"/>
</dbReference>
<keyword evidence="9" id="KW-1185">Reference proteome</keyword>
<dbReference type="InterPro" id="IPR037066">
    <property type="entry name" value="Plug_dom_sf"/>
</dbReference>
<keyword evidence="5" id="KW-0732">Signal</keyword>
<evidence type="ECO:0000256" key="3">
    <source>
        <dbReference type="ARBA" id="ARBA00023237"/>
    </source>
</evidence>
<dbReference type="EMBL" id="JBEHZE010000001">
    <property type="protein sequence ID" value="MEX6632295.1"/>
    <property type="molecule type" value="Genomic_DNA"/>
</dbReference>
<dbReference type="Pfam" id="PF00593">
    <property type="entry name" value="TonB_dep_Rec_b-barrel"/>
    <property type="match status" value="1"/>
</dbReference>
<dbReference type="Pfam" id="PF07715">
    <property type="entry name" value="Plug"/>
    <property type="match status" value="1"/>
</dbReference>
<evidence type="ECO:0000256" key="4">
    <source>
        <dbReference type="RuleBase" id="RU003357"/>
    </source>
</evidence>
<evidence type="ECO:0000256" key="5">
    <source>
        <dbReference type="SAM" id="SignalP"/>
    </source>
</evidence>
<comment type="subcellular location">
    <subcellularLocation>
        <location evidence="1 4">Cell outer membrane</location>
    </subcellularLocation>
</comment>
<gene>
    <name evidence="8" type="ORF">ABFZ84_01920</name>
</gene>
<organism evidence="8 9">
    <name type="scientific">Hyphococcus lacteus</name>
    <dbReference type="NCBI Taxonomy" id="3143536"/>
    <lineage>
        <taxon>Bacteria</taxon>
        <taxon>Pseudomonadati</taxon>
        <taxon>Pseudomonadota</taxon>
        <taxon>Alphaproteobacteria</taxon>
        <taxon>Parvularculales</taxon>
        <taxon>Parvularculaceae</taxon>
        <taxon>Hyphococcus</taxon>
    </lineage>
</organism>
<accession>A0ABV3Z0I5</accession>
<sequence>MSLTTQLKIGLLCCSSLATIQAAKAQEAPSIQDSISDVIVVRGRNIPEPQRATSQVASFLSADDLERSGDENAALALTRLSGLSVVGGRFAYVRGLGDRYSSARLNGSVLPSPEPLRRTVPLDLFPSNVLAGAVVQKTYSADYSGEFGGGVIDLNTLRVPDESFLNVKGGISGNLVTTGKSGIFVNGSDLDFLGYDDGLRSIPEPLAAVIDAGTPLSSLTSSEVEQVGESLVNSPLTVIQNGTLGPNFDASINAGTTIDLNDGLRLGLVGVVGYDQEWTNRNGLRQSILGTLLTDFETQSTSMDATVNGLGAATLEWDTGAISATGLYIHSTLKESQIDEGIDRSQPGSQLVSIESNTFLQRQLSMAQLSGDQRVGENIDITWRTAFARSTRDSPYEWNLMRFRDTPDSPALYSFANKQSTKFSYLTDDVFSGGVDISYEIPFAGPRTASISVGYEHSDNERDYDIYSFRFAGGNSIPEDVQGARPDFLFSPDNIDPARFFLSDASFTPDLYDATMTTHAGYVKTDFELIPTVTANVGVRYETAEQIVETSDRFGNIGSTTTLDNDYWLPTATVTWNFADNMQIRGGYSQTIARPQFRELAQSLFFDPETNRSYRGNRYLVDSQFKNFDARFEYYLGRNQFITLGGFYKTIENPIEEILFTTTGDSFDTTFINSPEAQLFGGEAEYRTRFDLLWNDWFERREWIFSVNYTFTESEIKVAAGDVVINPLSGFAEDASLFGLKGQPLQGTPKHIVNSQFGWEGESDRFTVLLGWVDERILQRGSPAGGIPTVFETPGIQLDAVYGVDIVLFGTDASISISGRNLLATRHEEFQLSDATPEGRTEFLTYDRGRSLSAGLTVKF</sequence>
<name>A0ABV3Z0I5_9PROT</name>
<evidence type="ECO:0000256" key="1">
    <source>
        <dbReference type="ARBA" id="ARBA00004442"/>
    </source>
</evidence>
<dbReference type="Proteomes" id="UP001560685">
    <property type="component" value="Unassembled WGS sequence"/>
</dbReference>
<feature type="signal peptide" evidence="5">
    <location>
        <begin position="1"/>
        <end position="25"/>
    </location>
</feature>
<dbReference type="Gene3D" id="2.170.130.10">
    <property type="entry name" value="TonB-dependent receptor, plug domain"/>
    <property type="match status" value="1"/>
</dbReference>
<feature type="domain" description="TonB-dependent receptor-like beta-barrel" evidence="6">
    <location>
        <begin position="379"/>
        <end position="804"/>
    </location>
</feature>
<evidence type="ECO:0000259" key="6">
    <source>
        <dbReference type="Pfam" id="PF00593"/>
    </source>
</evidence>
<feature type="chain" id="PRO_5046869205" evidence="5">
    <location>
        <begin position="26"/>
        <end position="860"/>
    </location>
</feature>
<keyword evidence="3" id="KW-0998">Cell outer membrane</keyword>
<protein>
    <submittedName>
        <fullName evidence="8">TonB-dependent receptor</fullName>
    </submittedName>
</protein>
<keyword evidence="4" id="KW-0798">TonB box</keyword>
<dbReference type="InterPro" id="IPR036942">
    <property type="entry name" value="Beta-barrel_TonB_sf"/>
</dbReference>
<dbReference type="PANTHER" id="PTHR40980:SF5">
    <property type="entry name" value="TONB-DEPENDENT RECEPTOR"/>
    <property type="match status" value="1"/>
</dbReference>